<evidence type="ECO:0000313" key="2">
    <source>
        <dbReference type="Proteomes" id="UP000182114"/>
    </source>
</evidence>
<accession>A0A1G7HQ69</accession>
<protein>
    <submittedName>
        <fullName evidence="1">Uncharacterized protein</fullName>
    </submittedName>
</protein>
<keyword evidence="2" id="KW-1185">Reference proteome</keyword>
<reference evidence="2" key="1">
    <citation type="submission" date="2016-10" db="EMBL/GenBank/DDBJ databases">
        <authorList>
            <person name="Varghese N."/>
            <person name="Submissions S."/>
        </authorList>
    </citation>
    <scope>NUCLEOTIDE SEQUENCE [LARGE SCALE GENOMIC DNA]</scope>
    <source>
        <strain evidence="2">DSM 24729</strain>
    </source>
</reference>
<dbReference type="EMBL" id="FNBD01000006">
    <property type="protein sequence ID" value="SDF02603.1"/>
    <property type="molecule type" value="Genomic_DNA"/>
</dbReference>
<name>A0A1G7HQ69_9FLAO</name>
<dbReference type="AlphaFoldDB" id="A0A1G7HQ69"/>
<proteinExistence type="predicted"/>
<sequence length="135" mass="15966">MWNIARNTSAKLLFYGNENTLKFIKDIKKQYPIECSFETLNDWDNFLIIAKTFFKDDNIIIVLSRKEQLSYHRNMSKIPTYLNTYFKKTSCILIYPMQSSLNTTQKITVTNPSLMEPLEKLEEISKTIAKLFTYK</sequence>
<dbReference type="RefSeq" id="WP_254788358.1">
    <property type="nucleotide sequence ID" value="NZ_FNBD01000006.1"/>
</dbReference>
<evidence type="ECO:0000313" key="1">
    <source>
        <dbReference type="EMBL" id="SDF02603.1"/>
    </source>
</evidence>
<organism evidence="1 2">
    <name type="scientific">Cellulophaga baltica</name>
    <dbReference type="NCBI Taxonomy" id="76594"/>
    <lineage>
        <taxon>Bacteria</taxon>
        <taxon>Pseudomonadati</taxon>
        <taxon>Bacteroidota</taxon>
        <taxon>Flavobacteriia</taxon>
        <taxon>Flavobacteriales</taxon>
        <taxon>Flavobacteriaceae</taxon>
        <taxon>Cellulophaga</taxon>
    </lineage>
</organism>
<dbReference type="Proteomes" id="UP000182114">
    <property type="component" value="Unassembled WGS sequence"/>
</dbReference>
<gene>
    <name evidence="1" type="ORF">SAMN04487992_106213</name>
</gene>